<feature type="coiled-coil region" evidence="1">
    <location>
        <begin position="458"/>
        <end position="485"/>
    </location>
</feature>
<sequence length="486" mass="51231">MKVLLSLSLASTMVSSVLAAMSVQEFVSDANIQALAPHLLQEINTQGIDAFNRPAEPAPITAVLQIPLLDDLVKIVSTEIFQTDHADWSKLEESKAKATEEHGKDAVAVITDLTGLDADKAVLICNTIFDAVSNIPAISKEVYAAKKKEAGMQKDADSSADTDKKDTEEKKVDKGPSPITSAILDILGFGLIKSSDGVRTIKGIVTPRAICETTDTAYLAGVDDVVYHSSLAHGIAGGALLSAPADAVIKSLDIQSIVASISKLAIELQMGQSVARLAEKSLTDPAVRTMAYLAIAADTPTSAWAQVARDINHLILANRRNDIPESVLRVLTDQAALELVTGEAHQAGPPNLLSSIPIVRNIVAFSSSVLNSNNIGDNLKFVFCPESSPATKPPKAEEVVDQVKKGAEEAGQKVLKAPGEAADKAKDIKDGAAEAGAKVQDKVVEGTEKVNDAGEKVANEVKKTADEAADEAKKAADKVEEVKQEL</sequence>
<proteinExistence type="predicted"/>
<dbReference type="EMBL" id="JAIFTL010000019">
    <property type="protein sequence ID" value="KAG9326476.1"/>
    <property type="molecule type" value="Genomic_DNA"/>
</dbReference>
<feature type="region of interest" description="Disordered" evidence="2">
    <location>
        <begin position="151"/>
        <end position="176"/>
    </location>
</feature>
<evidence type="ECO:0000313" key="5">
    <source>
        <dbReference type="Proteomes" id="UP000717515"/>
    </source>
</evidence>
<evidence type="ECO:0000256" key="3">
    <source>
        <dbReference type="SAM" id="SignalP"/>
    </source>
</evidence>
<organism evidence="4 5">
    <name type="scientific">Mortierella alpina</name>
    <name type="common">Oleaginous fungus</name>
    <name type="synonym">Mortierella renispora</name>
    <dbReference type="NCBI Taxonomy" id="64518"/>
    <lineage>
        <taxon>Eukaryota</taxon>
        <taxon>Fungi</taxon>
        <taxon>Fungi incertae sedis</taxon>
        <taxon>Mucoromycota</taxon>
        <taxon>Mortierellomycotina</taxon>
        <taxon>Mortierellomycetes</taxon>
        <taxon>Mortierellales</taxon>
        <taxon>Mortierellaceae</taxon>
        <taxon>Mortierella</taxon>
    </lineage>
</organism>
<feature type="chain" id="PRO_5040112567" evidence="3">
    <location>
        <begin position="20"/>
        <end position="486"/>
    </location>
</feature>
<name>A0A9P8ABP9_MORAP</name>
<evidence type="ECO:0000256" key="2">
    <source>
        <dbReference type="SAM" id="MobiDB-lite"/>
    </source>
</evidence>
<evidence type="ECO:0000256" key="1">
    <source>
        <dbReference type="SAM" id="Coils"/>
    </source>
</evidence>
<keyword evidence="3" id="KW-0732">Signal</keyword>
<comment type="caution">
    <text evidence="4">The sequence shown here is derived from an EMBL/GenBank/DDBJ whole genome shotgun (WGS) entry which is preliminary data.</text>
</comment>
<gene>
    <name evidence="4" type="ORF">KVV02_001655</name>
</gene>
<protein>
    <submittedName>
        <fullName evidence="4">Uncharacterized protein</fullName>
    </submittedName>
</protein>
<feature type="signal peptide" evidence="3">
    <location>
        <begin position="1"/>
        <end position="19"/>
    </location>
</feature>
<evidence type="ECO:0000313" key="4">
    <source>
        <dbReference type="EMBL" id="KAG9326476.1"/>
    </source>
</evidence>
<keyword evidence="1" id="KW-0175">Coiled coil</keyword>
<dbReference type="Proteomes" id="UP000717515">
    <property type="component" value="Unassembled WGS sequence"/>
</dbReference>
<accession>A0A9P8ABP9</accession>
<feature type="compositionally biased region" description="Basic and acidic residues" evidence="2">
    <location>
        <begin position="151"/>
        <end position="174"/>
    </location>
</feature>
<dbReference type="AlphaFoldDB" id="A0A9P8ABP9"/>
<reference evidence="4" key="1">
    <citation type="submission" date="2021-07" db="EMBL/GenBank/DDBJ databases">
        <title>Draft genome of Mortierella alpina, strain LL118, isolated from an aspen leaf litter sample.</title>
        <authorList>
            <person name="Yang S."/>
            <person name="Vinatzer B.A."/>
        </authorList>
    </citation>
    <scope>NUCLEOTIDE SEQUENCE</scope>
    <source>
        <strain evidence="4">LL118</strain>
    </source>
</reference>